<name>A0A1F6VQR0_9BACT</name>
<dbReference type="AlphaFoldDB" id="A0A1F6VQR0"/>
<sequence>MDQVILKSYVKDSCFYIETEDYDREIIAISEKPNAKITTENRREFWANIVKFLDGESVMLALSGVEEVCFINNIKVYEKMGCVYLKTTIEQPKIVGCDRKFFLKMNIKPSLDDHFDWFINTLESFGCLFKNQKVCSEDEGLAEFTIFIPLKSIIGMGMNV</sequence>
<dbReference type="Proteomes" id="UP000179686">
    <property type="component" value="Unassembled WGS sequence"/>
</dbReference>
<organism evidence="1 2">
    <name type="scientific">Candidatus Nomurabacteria bacterium RIFCSPHIGHO2_02_FULL_38_15</name>
    <dbReference type="NCBI Taxonomy" id="1801752"/>
    <lineage>
        <taxon>Bacteria</taxon>
        <taxon>Candidatus Nomuraibacteriota</taxon>
    </lineage>
</organism>
<evidence type="ECO:0000313" key="2">
    <source>
        <dbReference type="Proteomes" id="UP000179686"/>
    </source>
</evidence>
<protein>
    <submittedName>
        <fullName evidence="1">Uncharacterized protein</fullName>
    </submittedName>
</protein>
<dbReference type="EMBL" id="MFUC01000023">
    <property type="protein sequence ID" value="OGI71775.1"/>
    <property type="molecule type" value="Genomic_DNA"/>
</dbReference>
<dbReference type="STRING" id="1801752.A3J61_00080"/>
<evidence type="ECO:0000313" key="1">
    <source>
        <dbReference type="EMBL" id="OGI71775.1"/>
    </source>
</evidence>
<gene>
    <name evidence="1" type="ORF">A3J61_00080</name>
</gene>
<reference evidence="1 2" key="1">
    <citation type="journal article" date="2016" name="Nat. Commun.">
        <title>Thousands of microbial genomes shed light on interconnected biogeochemical processes in an aquifer system.</title>
        <authorList>
            <person name="Anantharaman K."/>
            <person name="Brown C.T."/>
            <person name="Hug L.A."/>
            <person name="Sharon I."/>
            <person name="Castelle C.J."/>
            <person name="Probst A.J."/>
            <person name="Thomas B.C."/>
            <person name="Singh A."/>
            <person name="Wilkins M.J."/>
            <person name="Karaoz U."/>
            <person name="Brodie E.L."/>
            <person name="Williams K.H."/>
            <person name="Hubbard S.S."/>
            <person name="Banfield J.F."/>
        </authorList>
    </citation>
    <scope>NUCLEOTIDE SEQUENCE [LARGE SCALE GENOMIC DNA]</scope>
</reference>
<accession>A0A1F6VQR0</accession>
<proteinExistence type="predicted"/>
<comment type="caution">
    <text evidence="1">The sequence shown here is derived from an EMBL/GenBank/DDBJ whole genome shotgun (WGS) entry which is preliminary data.</text>
</comment>